<accession>A0A0N9XFD7</accession>
<dbReference type="PATRIC" id="fig|1766.6.peg.3615"/>
<protein>
    <submittedName>
        <fullName evidence="1">Uncharacterized protein</fullName>
    </submittedName>
</protein>
<dbReference type="AlphaFoldDB" id="A0A0N9XFD7"/>
<reference evidence="1 2" key="1">
    <citation type="journal article" date="2015" name="MBio">
        <title>Enzymatic Degradation of Phenazines Can Generate Energy and Protect Sensitive Organisms from Toxicity.</title>
        <authorList>
            <person name="Costa K.C."/>
            <person name="Bergkessel M."/>
            <person name="Saunders S."/>
            <person name="Korlach J."/>
            <person name="Newman D.K."/>
        </authorList>
    </citation>
    <scope>NUCLEOTIDE SEQUENCE [LARGE SCALE GENOMIC DNA]</scope>
    <source>
        <strain evidence="1 2">CT6</strain>
    </source>
</reference>
<name>A0A0N9XFD7_MYCFO</name>
<gene>
    <name evidence="1" type="ORF">XA26_36340</name>
</gene>
<dbReference type="STRING" id="1766.XA26_36340"/>
<sequence>MTGADKSAYGTDLVQTGPAHVVVGDSAVETKCVRLQSG</sequence>
<evidence type="ECO:0000313" key="2">
    <source>
        <dbReference type="Proteomes" id="UP000057134"/>
    </source>
</evidence>
<proteinExistence type="predicted"/>
<keyword evidence="2" id="KW-1185">Reference proteome</keyword>
<evidence type="ECO:0000313" key="1">
    <source>
        <dbReference type="EMBL" id="ALI27456.1"/>
    </source>
</evidence>
<dbReference type="EMBL" id="CP011269">
    <property type="protein sequence ID" value="ALI27456.1"/>
    <property type="molecule type" value="Genomic_DNA"/>
</dbReference>
<dbReference type="Proteomes" id="UP000057134">
    <property type="component" value="Chromosome"/>
</dbReference>
<dbReference type="KEGG" id="mft:XA26_36340"/>
<organism evidence="1 2">
    <name type="scientific">Mycolicibacterium fortuitum</name>
    <name type="common">Mycobacterium fortuitum</name>
    <dbReference type="NCBI Taxonomy" id="1766"/>
    <lineage>
        <taxon>Bacteria</taxon>
        <taxon>Bacillati</taxon>
        <taxon>Actinomycetota</taxon>
        <taxon>Actinomycetes</taxon>
        <taxon>Mycobacteriales</taxon>
        <taxon>Mycobacteriaceae</taxon>
        <taxon>Mycolicibacterium</taxon>
    </lineage>
</organism>